<dbReference type="Pfam" id="PF00266">
    <property type="entry name" value="Aminotran_5"/>
    <property type="match status" value="1"/>
</dbReference>
<dbReference type="SUPFAM" id="SSF53383">
    <property type="entry name" value="PLP-dependent transferases"/>
    <property type="match status" value="1"/>
</dbReference>
<dbReference type="RefSeq" id="WP_106344083.1">
    <property type="nucleotide sequence ID" value="NZ_PVNE01000003.1"/>
</dbReference>
<dbReference type="AlphaFoldDB" id="A0A2T0LIC6"/>
<comment type="cofactor">
    <cofactor evidence="1">
        <name>pyridoxal 5'-phosphate</name>
        <dbReference type="ChEBI" id="CHEBI:597326"/>
    </cofactor>
</comment>
<dbReference type="InterPro" id="IPR010969">
    <property type="entry name" value="Cys_dSase-rel_unknwn_funct"/>
</dbReference>
<feature type="domain" description="Aminotransferase class V" evidence="8">
    <location>
        <begin position="2"/>
        <end position="368"/>
    </location>
</feature>
<organism evidence="9 10">
    <name type="scientific">Planifilum fimeticola</name>
    <dbReference type="NCBI Taxonomy" id="201975"/>
    <lineage>
        <taxon>Bacteria</taxon>
        <taxon>Bacillati</taxon>
        <taxon>Bacillota</taxon>
        <taxon>Bacilli</taxon>
        <taxon>Bacillales</taxon>
        <taxon>Thermoactinomycetaceae</taxon>
        <taxon>Planifilum</taxon>
    </lineage>
</organism>
<comment type="catalytic activity">
    <reaction evidence="6">
        <text>(sulfur carrier)-H + L-cysteine = (sulfur carrier)-SH + L-alanine</text>
        <dbReference type="Rhea" id="RHEA:43892"/>
        <dbReference type="Rhea" id="RHEA-COMP:14737"/>
        <dbReference type="Rhea" id="RHEA-COMP:14739"/>
        <dbReference type="ChEBI" id="CHEBI:29917"/>
        <dbReference type="ChEBI" id="CHEBI:35235"/>
        <dbReference type="ChEBI" id="CHEBI:57972"/>
        <dbReference type="ChEBI" id="CHEBI:64428"/>
        <dbReference type="EC" id="2.8.1.7"/>
    </reaction>
</comment>
<evidence type="ECO:0000256" key="1">
    <source>
        <dbReference type="ARBA" id="ARBA00001933"/>
    </source>
</evidence>
<sequence>MIYLDNAASTWPKPESVIQAVKRCLEEAGANPGRSGHRLAAQASRILVDARRELSALFGIRDPDNVFFFANATQAINQALKGFLQPGDHVVTTGWEHNAVARPLEALKRERGITVTVVPASPDGSVDPAQVERAIQPNTRLIAATHGSNVTGAVMPVEEIGAIARRRGVRFLVDAAQTAGNLPIDVEAMGIDMLAFPGHKGLYGPQGTGGLYAAPDLPLVPLIQGGTGSRSEKLEQPDDRPEGFEGGTPNTPGIAGLAAGVRFVRETGVGEIHRKETHLAETVRSALSEMEGVEVYTPRGPRLPVVAFNLIGLDSQEVAAILDSHYGIAVRAGYHCAALAHKSLGTEGTGAVRASFGYFNEEKDAEALMAAIGEIRKSFNWQGE</sequence>
<protein>
    <recommendedName>
        <fullName evidence="3">cysteine desulfurase</fullName>
        <ecNumber evidence="3">2.8.1.7</ecNumber>
    </recommendedName>
</protein>
<gene>
    <name evidence="9" type="ORF">CLV97_103144</name>
</gene>
<dbReference type="InterPro" id="IPR010970">
    <property type="entry name" value="Cys_dSase_SufS"/>
</dbReference>
<dbReference type="GO" id="GO:0031071">
    <property type="term" value="F:cysteine desulfurase activity"/>
    <property type="evidence" value="ECO:0007669"/>
    <property type="project" value="UniProtKB-EC"/>
</dbReference>
<dbReference type="NCBIfam" id="TIGR01977">
    <property type="entry name" value="am_tr_V_EF2568"/>
    <property type="match status" value="1"/>
</dbReference>
<dbReference type="PANTHER" id="PTHR43586">
    <property type="entry name" value="CYSTEINE DESULFURASE"/>
    <property type="match status" value="1"/>
</dbReference>
<keyword evidence="10" id="KW-1185">Reference proteome</keyword>
<dbReference type="CDD" id="cd06453">
    <property type="entry name" value="SufS_like"/>
    <property type="match status" value="1"/>
</dbReference>
<dbReference type="GO" id="GO:0030170">
    <property type="term" value="F:pyridoxal phosphate binding"/>
    <property type="evidence" value="ECO:0007669"/>
    <property type="project" value="InterPro"/>
</dbReference>
<dbReference type="InterPro" id="IPR016454">
    <property type="entry name" value="Cysteine_dSase"/>
</dbReference>
<dbReference type="InterPro" id="IPR015422">
    <property type="entry name" value="PyrdxlP-dep_Trfase_small"/>
</dbReference>
<dbReference type="InterPro" id="IPR000192">
    <property type="entry name" value="Aminotrans_V_dom"/>
</dbReference>
<evidence type="ECO:0000259" key="8">
    <source>
        <dbReference type="Pfam" id="PF00266"/>
    </source>
</evidence>
<accession>A0A2T0LIC6</accession>
<evidence type="ECO:0000256" key="6">
    <source>
        <dbReference type="ARBA" id="ARBA00050776"/>
    </source>
</evidence>
<evidence type="ECO:0000313" key="10">
    <source>
        <dbReference type="Proteomes" id="UP000237797"/>
    </source>
</evidence>
<dbReference type="Gene3D" id="3.40.640.10">
    <property type="entry name" value="Type I PLP-dependent aspartate aminotransferase-like (Major domain)"/>
    <property type="match status" value="1"/>
</dbReference>
<feature type="region of interest" description="Disordered" evidence="7">
    <location>
        <begin position="224"/>
        <end position="251"/>
    </location>
</feature>
<evidence type="ECO:0000313" key="9">
    <source>
        <dbReference type="EMBL" id="PRX42129.1"/>
    </source>
</evidence>
<proteinExistence type="inferred from homology"/>
<evidence type="ECO:0000256" key="7">
    <source>
        <dbReference type="SAM" id="MobiDB-lite"/>
    </source>
</evidence>
<dbReference type="EC" id="2.8.1.7" evidence="3"/>
<name>A0A2T0LIC6_9BACL</name>
<keyword evidence="5" id="KW-0663">Pyridoxal phosphate</keyword>
<keyword evidence="4" id="KW-0808">Transferase</keyword>
<dbReference type="Gene3D" id="3.90.1150.10">
    <property type="entry name" value="Aspartate Aminotransferase, domain 1"/>
    <property type="match status" value="1"/>
</dbReference>
<dbReference type="InterPro" id="IPR015424">
    <property type="entry name" value="PyrdxlP-dep_Trfase"/>
</dbReference>
<evidence type="ECO:0000256" key="5">
    <source>
        <dbReference type="ARBA" id="ARBA00022898"/>
    </source>
</evidence>
<evidence type="ECO:0000256" key="2">
    <source>
        <dbReference type="ARBA" id="ARBA00010447"/>
    </source>
</evidence>
<dbReference type="OrthoDB" id="9804366at2"/>
<feature type="compositionally biased region" description="Basic and acidic residues" evidence="7">
    <location>
        <begin position="230"/>
        <end position="243"/>
    </location>
</feature>
<evidence type="ECO:0000256" key="3">
    <source>
        <dbReference type="ARBA" id="ARBA00012239"/>
    </source>
</evidence>
<dbReference type="EMBL" id="PVNE01000003">
    <property type="protein sequence ID" value="PRX42129.1"/>
    <property type="molecule type" value="Genomic_DNA"/>
</dbReference>
<evidence type="ECO:0000256" key="4">
    <source>
        <dbReference type="ARBA" id="ARBA00022679"/>
    </source>
</evidence>
<comment type="caution">
    <text evidence="9">The sequence shown here is derived from an EMBL/GenBank/DDBJ whole genome shotgun (WGS) entry which is preliminary data.</text>
</comment>
<comment type="similarity">
    <text evidence="2">Belongs to the class-V pyridoxal-phosphate-dependent aminotransferase family. Csd subfamily.</text>
</comment>
<dbReference type="GO" id="GO:0006534">
    <property type="term" value="P:cysteine metabolic process"/>
    <property type="evidence" value="ECO:0007669"/>
    <property type="project" value="InterPro"/>
</dbReference>
<dbReference type="Proteomes" id="UP000237797">
    <property type="component" value="Unassembled WGS sequence"/>
</dbReference>
<dbReference type="PANTHER" id="PTHR43586:SF4">
    <property type="entry name" value="ISOPENICILLIN N EPIMERASE"/>
    <property type="match status" value="1"/>
</dbReference>
<dbReference type="PIRSF" id="PIRSF005572">
    <property type="entry name" value="NifS"/>
    <property type="match status" value="1"/>
</dbReference>
<reference evidence="9 10" key="1">
    <citation type="submission" date="2018-03" db="EMBL/GenBank/DDBJ databases">
        <title>Genomic Encyclopedia of Archaeal and Bacterial Type Strains, Phase II (KMG-II): from individual species to whole genera.</title>
        <authorList>
            <person name="Goeker M."/>
        </authorList>
    </citation>
    <scope>NUCLEOTIDE SEQUENCE [LARGE SCALE GENOMIC DNA]</scope>
    <source>
        <strain evidence="9 10">DSM 44946</strain>
    </source>
</reference>
<dbReference type="InterPro" id="IPR015421">
    <property type="entry name" value="PyrdxlP-dep_Trfase_major"/>
</dbReference>